<organism evidence="1 2">
    <name type="scientific">Trametes pubescens</name>
    <name type="common">White-rot fungus</name>
    <dbReference type="NCBI Taxonomy" id="154538"/>
    <lineage>
        <taxon>Eukaryota</taxon>
        <taxon>Fungi</taxon>
        <taxon>Dikarya</taxon>
        <taxon>Basidiomycota</taxon>
        <taxon>Agaricomycotina</taxon>
        <taxon>Agaricomycetes</taxon>
        <taxon>Polyporales</taxon>
        <taxon>Polyporaceae</taxon>
        <taxon>Trametes</taxon>
    </lineage>
</organism>
<protein>
    <submittedName>
        <fullName evidence="1">Uncharacterized protein</fullName>
    </submittedName>
</protein>
<proteinExistence type="predicted"/>
<dbReference type="EMBL" id="MNAD01001665">
    <property type="protein sequence ID" value="OJT02534.1"/>
    <property type="molecule type" value="Genomic_DNA"/>
</dbReference>
<dbReference type="Proteomes" id="UP000184267">
    <property type="component" value="Unassembled WGS sequence"/>
</dbReference>
<reference evidence="1 2" key="1">
    <citation type="submission" date="2016-10" db="EMBL/GenBank/DDBJ databases">
        <title>Genome sequence of the basidiomycete white-rot fungus Trametes pubescens.</title>
        <authorList>
            <person name="Makela M.R."/>
            <person name="Granchi Z."/>
            <person name="Peng M."/>
            <person name="De Vries R.P."/>
            <person name="Grigoriev I."/>
            <person name="Riley R."/>
            <person name="Hilden K."/>
        </authorList>
    </citation>
    <scope>NUCLEOTIDE SEQUENCE [LARGE SCALE GENOMIC DNA]</scope>
    <source>
        <strain evidence="1 2">FBCC735</strain>
    </source>
</reference>
<gene>
    <name evidence="1" type="ORF">TRAPUB_6951</name>
</gene>
<sequence>MAVGRSNPQGFSAGERLNLARRCGHQVDLDQHVWLEGAGRLDDWFSNCAALALETLRIPCAK</sequence>
<keyword evidence="2" id="KW-1185">Reference proteome</keyword>
<evidence type="ECO:0000313" key="1">
    <source>
        <dbReference type="EMBL" id="OJT02534.1"/>
    </source>
</evidence>
<dbReference type="AlphaFoldDB" id="A0A1M2V4K9"/>
<comment type="caution">
    <text evidence="1">The sequence shown here is derived from an EMBL/GenBank/DDBJ whole genome shotgun (WGS) entry which is preliminary data.</text>
</comment>
<evidence type="ECO:0000313" key="2">
    <source>
        <dbReference type="Proteomes" id="UP000184267"/>
    </source>
</evidence>
<accession>A0A1M2V4K9</accession>
<name>A0A1M2V4K9_TRAPU</name>